<sequence>MLASSVLTVLSLFASAKAAGLPHHAFQKHQAAPSNFTNPVVYSDFADNDISRGPDGKFYFSASNMHFSPGAPILRSSDLVNWEPIGHSVPTLAFGAAYDMTDGIAYRRGTWASTMRYRASNGLWYWIGCVDFWVTYIYTASDVAGPWSQRSALYGKCYYDCGLLIDDDDTMYVVHDNTNVKMSQLSADGFSEVKVQDIFGTPAGYSGLEGNRLYKSNGTYYILDDAPSDGATFIWKASSVWGPWTSKLLIEKVKAPVGGGGDPDQGSLVETGNGDWYFMSFTWAYPAGRMPILAPLTWGADGFPVLTTVNGEWGASYPMPLPAVKTPSWTGTDTFPRTSLSVQWEWNHNPDTTKYSVNNGLTLSTATVTTDLYHARNTLTHRLYGPQPVGTVLIDFTNMADGDRTGLSAFRDQASYIGVHRSGSKYSINFVDGLLQNKTDWSTISNGTIVDSVDISSSRKVWLKTNIDARADGTKLATYEYSLNGTAWVKMKGSAALSTGWEIFMGYRYGIFNFATAALGGSVKVLSFTNV</sequence>
<keyword evidence="5" id="KW-0732">Signal</keyword>
<dbReference type="AlphaFoldDB" id="A0A8H8BRP5"/>
<comment type="caution">
    <text evidence="7">The sequence shown here is derived from an EMBL/GenBank/DDBJ whole genome shotgun (WGS) entry which is preliminary data.</text>
</comment>
<evidence type="ECO:0000256" key="1">
    <source>
        <dbReference type="ARBA" id="ARBA00009865"/>
    </source>
</evidence>
<dbReference type="Pfam" id="PF17851">
    <property type="entry name" value="GH43_C2"/>
    <property type="match status" value="1"/>
</dbReference>
<keyword evidence="8" id="KW-1185">Reference proteome</keyword>
<dbReference type="PANTHER" id="PTHR42812:SF15">
    <property type="entry name" value="HYDROLASE, PUTATIVE (AFU_ORTHOLOGUE AFUA_2G00930)-RELATED"/>
    <property type="match status" value="1"/>
</dbReference>
<evidence type="ECO:0000259" key="6">
    <source>
        <dbReference type="Pfam" id="PF17851"/>
    </source>
</evidence>
<dbReference type="EMBL" id="JAFJYH010000052">
    <property type="protein sequence ID" value="KAG4422225.1"/>
    <property type="molecule type" value="Genomic_DNA"/>
</dbReference>
<dbReference type="Gene3D" id="2.60.120.200">
    <property type="match status" value="1"/>
</dbReference>
<dbReference type="InterPro" id="IPR013320">
    <property type="entry name" value="ConA-like_dom_sf"/>
</dbReference>
<evidence type="ECO:0000313" key="8">
    <source>
        <dbReference type="Proteomes" id="UP000664132"/>
    </source>
</evidence>
<dbReference type="InterPro" id="IPR006710">
    <property type="entry name" value="Glyco_hydro_43"/>
</dbReference>
<protein>
    <recommendedName>
        <fullName evidence="6">Beta-xylosidase C-terminal Concanavalin A-like domain-containing protein</fullName>
    </recommendedName>
</protein>
<feature type="domain" description="Beta-xylosidase C-terminal Concanavalin A-like" evidence="6">
    <location>
        <begin position="333"/>
        <end position="517"/>
    </location>
</feature>
<dbReference type="SUPFAM" id="SSF49899">
    <property type="entry name" value="Concanavalin A-like lectins/glucanases"/>
    <property type="match status" value="1"/>
</dbReference>
<dbReference type="Gene3D" id="2.115.10.20">
    <property type="entry name" value="Glycosyl hydrolase domain, family 43"/>
    <property type="match status" value="1"/>
</dbReference>
<evidence type="ECO:0000256" key="2">
    <source>
        <dbReference type="ARBA" id="ARBA00022801"/>
    </source>
</evidence>
<reference evidence="7" key="1">
    <citation type="submission" date="2021-02" db="EMBL/GenBank/DDBJ databases">
        <title>Genome sequence Cadophora malorum strain M34.</title>
        <authorList>
            <person name="Stefanovic E."/>
            <person name="Vu D."/>
            <person name="Scully C."/>
            <person name="Dijksterhuis J."/>
            <person name="Roader J."/>
            <person name="Houbraken J."/>
        </authorList>
    </citation>
    <scope>NUCLEOTIDE SEQUENCE</scope>
    <source>
        <strain evidence="7">M34</strain>
    </source>
</reference>
<feature type="chain" id="PRO_5034053994" description="Beta-xylosidase C-terminal Concanavalin A-like domain-containing protein" evidence="5">
    <location>
        <begin position="19"/>
        <end position="531"/>
    </location>
</feature>
<evidence type="ECO:0000256" key="3">
    <source>
        <dbReference type="ARBA" id="ARBA00023295"/>
    </source>
</evidence>
<dbReference type="GO" id="GO:0005975">
    <property type="term" value="P:carbohydrate metabolic process"/>
    <property type="evidence" value="ECO:0007669"/>
    <property type="project" value="InterPro"/>
</dbReference>
<dbReference type="InterPro" id="IPR051795">
    <property type="entry name" value="Glycosyl_Hydrlase_43"/>
</dbReference>
<keyword evidence="3 4" id="KW-0326">Glycosidase</keyword>
<evidence type="ECO:0000313" key="7">
    <source>
        <dbReference type="EMBL" id="KAG4422225.1"/>
    </source>
</evidence>
<dbReference type="SUPFAM" id="SSF75005">
    <property type="entry name" value="Arabinanase/levansucrase/invertase"/>
    <property type="match status" value="1"/>
</dbReference>
<dbReference type="OrthoDB" id="2139957at2759"/>
<dbReference type="CDD" id="cd09001">
    <property type="entry name" value="GH43_FsAxh1-like"/>
    <property type="match status" value="1"/>
</dbReference>
<dbReference type="InterPro" id="IPR023296">
    <property type="entry name" value="Glyco_hydro_beta-prop_sf"/>
</dbReference>
<proteinExistence type="inferred from homology"/>
<gene>
    <name evidence="7" type="ORF">IFR04_004605</name>
</gene>
<organism evidence="7 8">
    <name type="scientific">Cadophora malorum</name>
    <dbReference type="NCBI Taxonomy" id="108018"/>
    <lineage>
        <taxon>Eukaryota</taxon>
        <taxon>Fungi</taxon>
        <taxon>Dikarya</taxon>
        <taxon>Ascomycota</taxon>
        <taxon>Pezizomycotina</taxon>
        <taxon>Leotiomycetes</taxon>
        <taxon>Helotiales</taxon>
        <taxon>Ploettnerulaceae</taxon>
        <taxon>Cadophora</taxon>
    </lineage>
</organism>
<feature type="signal peptide" evidence="5">
    <location>
        <begin position="1"/>
        <end position="18"/>
    </location>
</feature>
<evidence type="ECO:0000256" key="5">
    <source>
        <dbReference type="SAM" id="SignalP"/>
    </source>
</evidence>
<accession>A0A8H8BRP5</accession>
<evidence type="ECO:0000256" key="4">
    <source>
        <dbReference type="RuleBase" id="RU361187"/>
    </source>
</evidence>
<comment type="similarity">
    <text evidence="1 4">Belongs to the glycosyl hydrolase 43 family.</text>
</comment>
<dbReference type="InterPro" id="IPR041542">
    <property type="entry name" value="GH43_C2"/>
</dbReference>
<dbReference type="GO" id="GO:0004553">
    <property type="term" value="F:hydrolase activity, hydrolyzing O-glycosyl compounds"/>
    <property type="evidence" value="ECO:0007669"/>
    <property type="project" value="InterPro"/>
</dbReference>
<dbReference type="Proteomes" id="UP000664132">
    <property type="component" value="Unassembled WGS sequence"/>
</dbReference>
<keyword evidence="2 4" id="KW-0378">Hydrolase</keyword>
<name>A0A8H8BRP5_9HELO</name>
<dbReference type="PANTHER" id="PTHR42812">
    <property type="entry name" value="BETA-XYLOSIDASE"/>
    <property type="match status" value="1"/>
</dbReference>
<dbReference type="Pfam" id="PF04616">
    <property type="entry name" value="Glyco_hydro_43"/>
    <property type="match status" value="1"/>
</dbReference>